<dbReference type="AlphaFoldDB" id="A0A838BUY6"/>
<dbReference type="Proteomes" id="UP000572984">
    <property type="component" value="Unassembled WGS sequence"/>
</dbReference>
<gene>
    <name evidence="1" type="ORF">H0S73_22410</name>
</gene>
<dbReference type="EMBL" id="JACDXJ010000002">
    <property type="protein sequence ID" value="MBA1158859.1"/>
    <property type="molecule type" value="Genomic_DNA"/>
</dbReference>
<protein>
    <recommendedName>
        <fullName evidence="3">DUF2946 domain-containing protein</fullName>
    </recommendedName>
</protein>
<proteinExistence type="predicted"/>
<accession>A0A838BUY6</accession>
<name>A0A838BUY6_9HYPH</name>
<comment type="caution">
    <text evidence="1">The sequence shown here is derived from an EMBL/GenBank/DDBJ whole genome shotgun (WGS) entry which is preliminary data.</text>
</comment>
<reference evidence="1 2" key="1">
    <citation type="submission" date="2020-07" db="EMBL/GenBank/DDBJ databases">
        <title>Draft genome and description of Microvirga mediterraneensis Marseille-Q2068 sp. nov.</title>
        <authorList>
            <person name="Boxberger M."/>
        </authorList>
    </citation>
    <scope>NUCLEOTIDE SEQUENCE [LARGE SCALE GENOMIC DNA]</scope>
    <source>
        <strain evidence="1 2">Marseille-Q2068</strain>
    </source>
</reference>
<organism evidence="1 2">
    <name type="scientific">Microvirga mediterraneensis</name>
    <dbReference type="NCBI Taxonomy" id="2754695"/>
    <lineage>
        <taxon>Bacteria</taxon>
        <taxon>Pseudomonadati</taxon>
        <taxon>Pseudomonadota</taxon>
        <taxon>Alphaproteobacteria</taxon>
        <taxon>Hyphomicrobiales</taxon>
        <taxon>Methylobacteriaceae</taxon>
        <taxon>Microvirga</taxon>
    </lineage>
</organism>
<evidence type="ECO:0000313" key="1">
    <source>
        <dbReference type="EMBL" id="MBA1158859.1"/>
    </source>
</evidence>
<keyword evidence="2" id="KW-1185">Reference proteome</keyword>
<evidence type="ECO:0008006" key="3">
    <source>
        <dbReference type="Google" id="ProtNLM"/>
    </source>
</evidence>
<evidence type="ECO:0000313" key="2">
    <source>
        <dbReference type="Proteomes" id="UP000572984"/>
    </source>
</evidence>
<dbReference type="RefSeq" id="WP_181054458.1">
    <property type="nucleotide sequence ID" value="NZ_JACDXJ010000002.1"/>
</dbReference>
<sequence length="127" mass="13152">MKPWLAITRLLGILAILGLVFASFTVPAVAGGLVAPMATADTEVARASSAYDMARTEVPCCAPTRPSKSDGPKACPLAALCHAKILQGISTAGAVVRWFSPAHALIPRDDATLHTLAQTPPSRPPQA</sequence>